<dbReference type="FunFam" id="1.10.8.60:FF:000005">
    <property type="entry name" value="26S protease regulatory subunit 7"/>
    <property type="match status" value="1"/>
</dbReference>
<organism evidence="10 11">
    <name type="scientific">Nosema granulosis</name>
    <dbReference type="NCBI Taxonomy" id="83296"/>
    <lineage>
        <taxon>Eukaryota</taxon>
        <taxon>Fungi</taxon>
        <taxon>Fungi incertae sedis</taxon>
        <taxon>Microsporidia</taxon>
        <taxon>Nosematidae</taxon>
        <taxon>Nosema</taxon>
    </lineage>
</organism>
<evidence type="ECO:0000256" key="1">
    <source>
        <dbReference type="ARBA" id="ARBA00004496"/>
    </source>
</evidence>
<dbReference type="GO" id="GO:0008540">
    <property type="term" value="C:proteasome regulatory particle, base subcomplex"/>
    <property type="evidence" value="ECO:0007669"/>
    <property type="project" value="UniProtKB-ARBA"/>
</dbReference>
<evidence type="ECO:0000313" key="11">
    <source>
        <dbReference type="Proteomes" id="UP000740883"/>
    </source>
</evidence>
<proteinExistence type="inferred from homology"/>
<dbReference type="GO" id="GO:0005737">
    <property type="term" value="C:cytoplasm"/>
    <property type="evidence" value="ECO:0007669"/>
    <property type="project" value="UniProtKB-SubCell"/>
</dbReference>
<comment type="similarity">
    <text evidence="2 8">Belongs to the AAA ATPase family.</text>
</comment>
<dbReference type="Proteomes" id="UP000740883">
    <property type="component" value="Unassembled WGS sequence"/>
</dbReference>
<name>A0A9P6H0I7_9MICR</name>
<comment type="subcellular location">
    <subcellularLocation>
        <location evidence="1">Cytoplasm</location>
    </subcellularLocation>
</comment>
<dbReference type="InterPro" id="IPR050221">
    <property type="entry name" value="26S_Proteasome_ATPase"/>
</dbReference>
<dbReference type="SUPFAM" id="SSF52540">
    <property type="entry name" value="P-loop containing nucleoside triphosphate hydrolases"/>
    <property type="match status" value="1"/>
</dbReference>
<dbReference type="Pfam" id="PF00004">
    <property type="entry name" value="AAA"/>
    <property type="match status" value="1"/>
</dbReference>
<feature type="domain" description="AAA+ ATPase" evidence="9">
    <location>
        <begin position="192"/>
        <end position="329"/>
    </location>
</feature>
<reference evidence="10 11" key="1">
    <citation type="journal article" date="2020" name="Genome Biol. Evol.">
        <title>Comparative genomics of strictly vertically transmitted, feminizing microsporidia endosymbionts of amphipod crustaceans.</title>
        <authorList>
            <person name="Cormier A."/>
            <person name="Chebbi M.A."/>
            <person name="Giraud I."/>
            <person name="Wattier R."/>
            <person name="Teixeira M."/>
            <person name="Gilbert C."/>
            <person name="Rigaud T."/>
            <person name="Cordaux R."/>
        </authorList>
    </citation>
    <scope>NUCLEOTIDE SEQUENCE [LARGE SCALE GENOMIC DNA]</scope>
    <source>
        <strain evidence="10 11">Ou3-Ou53</strain>
    </source>
</reference>
<dbReference type="InterPro" id="IPR027417">
    <property type="entry name" value="P-loop_NTPase"/>
</dbReference>
<dbReference type="CDD" id="cd19502">
    <property type="entry name" value="RecA-like_PAN_like"/>
    <property type="match status" value="1"/>
</dbReference>
<evidence type="ECO:0000259" key="9">
    <source>
        <dbReference type="SMART" id="SM00382"/>
    </source>
</evidence>
<dbReference type="InterPro" id="IPR003959">
    <property type="entry name" value="ATPase_AAA_core"/>
</dbReference>
<keyword evidence="5 8" id="KW-0067">ATP-binding</keyword>
<dbReference type="Pfam" id="PF17862">
    <property type="entry name" value="AAA_lid_3"/>
    <property type="match status" value="1"/>
</dbReference>
<dbReference type="PROSITE" id="PS00674">
    <property type="entry name" value="AAA"/>
    <property type="match status" value="1"/>
</dbReference>
<dbReference type="GO" id="GO:0016887">
    <property type="term" value="F:ATP hydrolysis activity"/>
    <property type="evidence" value="ECO:0007669"/>
    <property type="project" value="InterPro"/>
</dbReference>
<evidence type="ECO:0000256" key="7">
    <source>
        <dbReference type="ARBA" id="ARBA00067449"/>
    </source>
</evidence>
<dbReference type="InterPro" id="IPR012340">
    <property type="entry name" value="NA-bd_OB-fold"/>
</dbReference>
<dbReference type="AlphaFoldDB" id="A0A9P6H0I7"/>
<keyword evidence="4 8" id="KW-0547">Nucleotide-binding</keyword>
<dbReference type="Gene3D" id="2.40.50.140">
    <property type="entry name" value="Nucleic acid-binding proteins"/>
    <property type="match status" value="1"/>
</dbReference>
<keyword evidence="6 10" id="KW-0647">Proteasome</keyword>
<evidence type="ECO:0000256" key="3">
    <source>
        <dbReference type="ARBA" id="ARBA00022490"/>
    </source>
</evidence>
<keyword evidence="3" id="KW-0963">Cytoplasm</keyword>
<keyword evidence="11" id="KW-1185">Reference proteome</keyword>
<evidence type="ECO:0000256" key="2">
    <source>
        <dbReference type="ARBA" id="ARBA00006914"/>
    </source>
</evidence>
<evidence type="ECO:0000313" key="10">
    <source>
        <dbReference type="EMBL" id="KAF9764375.1"/>
    </source>
</evidence>
<dbReference type="InterPro" id="IPR048723">
    <property type="entry name" value="OB_PRS7"/>
</dbReference>
<dbReference type="GO" id="GO:0005524">
    <property type="term" value="F:ATP binding"/>
    <property type="evidence" value="ECO:0007669"/>
    <property type="project" value="UniProtKB-KW"/>
</dbReference>
<sequence length="415" mass="46795">MSDTKNTSTIKDTDLGLILSYGKNYYADEIVETEAEIKRYFDQINLKLGTREVETGLAPPSAWDLYADKERIHNEQSLQVAHVCKILEGYQEPRYVINVKQMAKFVVNKGKKLDATMIQEGMRVGVDRTKYKILQPLPRKIDASVTLMQVEERPDVTYGDIGGCKEEIEKIREVVEKPLLEPESFIKLGIDPPKGVLLYGPPGTGKTLLARAVANRTDACFIRVIGSELVQKYVGEGARMVREIFDLAKTKRACIIFFDEVDAFGGTRFEDGSDNEVQRTMLELINQLDGFDVRGNIKVLMATNRPDTLDPALLRPGRLDRKVEFSLPDLEGRTAILKIHAKTMSTDANIRFDLIARLCNNATGAELRSVCTEAGMFAIRDRRKIATEEDFFKSVDKVIKGYAKFSSTPRYLTYN</sequence>
<dbReference type="InterPro" id="IPR041569">
    <property type="entry name" value="AAA_lid_3"/>
</dbReference>
<dbReference type="PANTHER" id="PTHR23073">
    <property type="entry name" value="26S PROTEASOME REGULATORY SUBUNIT"/>
    <property type="match status" value="1"/>
</dbReference>
<dbReference type="InterPro" id="IPR003960">
    <property type="entry name" value="ATPase_AAA_CS"/>
</dbReference>
<dbReference type="OrthoDB" id="1937997at2759"/>
<dbReference type="EMBL" id="SBJO01000025">
    <property type="protein sequence ID" value="KAF9764375.1"/>
    <property type="molecule type" value="Genomic_DNA"/>
</dbReference>
<dbReference type="Gene3D" id="1.10.8.60">
    <property type="match status" value="1"/>
</dbReference>
<gene>
    <name evidence="10" type="primary">PSMC2</name>
    <name evidence="10" type="ORF">NGRA_0611</name>
</gene>
<comment type="caution">
    <text evidence="10">The sequence shown here is derived from an EMBL/GenBank/DDBJ whole genome shotgun (WGS) entry which is preliminary data.</text>
</comment>
<evidence type="ECO:0000256" key="6">
    <source>
        <dbReference type="ARBA" id="ARBA00022942"/>
    </source>
</evidence>
<dbReference type="FunFam" id="3.40.50.300:FF:000027">
    <property type="entry name" value="26S protease regulatory subunit 7"/>
    <property type="match status" value="1"/>
</dbReference>
<evidence type="ECO:0000256" key="8">
    <source>
        <dbReference type="RuleBase" id="RU003651"/>
    </source>
</evidence>
<protein>
    <recommendedName>
        <fullName evidence="7">26S proteasome regulatory subunit 7 homolog</fullName>
    </recommendedName>
</protein>
<dbReference type="Pfam" id="PF21236">
    <property type="entry name" value="OB_PRS7"/>
    <property type="match status" value="1"/>
</dbReference>
<dbReference type="SMART" id="SM00382">
    <property type="entry name" value="AAA"/>
    <property type="match status" value="1"/>
</dbReference>
<evidence type="ECO:0000256" key="4">
    <source>
        <dbReference type="ARBA" id="ARBA00022741"/>
    </source>
</evidence>
<accession>A0A9P6H0I7</accession>
<evidence type="ECO:0000256" key="5">
    <source>
        <dbReference type="ARBA" id="ARBA00022840"/>
    </source>
</evidence>
<dbReference type="Gene3D" id="3.40.50.300">
    <property type="entry name" value="P-loop containing nucleotide triphosphate hydrolases"/>
    <property type="match status" value="1"/>
</dbReference>
<dbReference type="InterPro" id="IPR003593">
    <property type="entry name" value="AAA+_ATPase"/>
</dbReference>